<dbReference type="FunFam" id="1.10.10.60:FF:000223">
    <property type="entry name" value="Goosecoid homeobox 2"/>
    <property type="match status" value="1"/>
</dbReference>
<dbReference type="CDD" id="cd00086">
    <property type="entry name" value="homeodomain"/>
    <property type="match status" value="1"/>
</dbReference>
<dbReference type="Proteomes" id="UP000006672">
    <property type="component" value="Unassembled WGS sequence"/>
</dbReference>
<evidence type="ECO:0000256" key="5">
    <source>
        <dbReference type="ARBA" id="ARBA00023242"/>
    </source>
</evidence>
<keyword evidence="11" id="KW-1185">Reference proteome</keyword>
<keyword evidence="5 6" id="KW-0539">Nucleus</keyword>
<dbReference type="PANTHER" id="PTHR46643:SF1">
    <property type="entry name" value="HOMEOBOX PROTEIN GOOSECOID-2"/>
    <property type="match status" value="1"/>
</dbReference>
<proteinExistence type="inferred from homology"/>
<dbReference type="GO" id="GO:0005634">
    <property type="term" value="C:nucleus"/>
    <property type="evidence" value="ECO:0007669"/>
    <property type="project" value="UniProtKB-SubCell"/>
</dbReference>
<dbReference type="GeneID" id="6099394"/>
<evidence type="ECO:0000256" key="8">
    <source>
        <dbReference type="SAM" id="MobiDB-lite"/>
    </source>
</evidence>
<dbReference type="SUPFAM" id="SSF46689">
    <property type="entry name" value="Homeodomain-like"/>
    <property type="match status" value="1"/>
</dbReference>
<dbReference type="InterPro" id="IPR001356">
    <property type="entry name" value="HD"/>
</dbReference>
<dbReference type="GO" id="GO:0000978">
    <property type="term" value="F:RNA polymerase II cis-regulatory region sequence-specific DNA binding"/>
    <property type="evidence" value="ECO:0007669"/>
    <property type="project" value="TreeGrafter"/>
</dbReference>
<evidence type="ECO:0000256" key="1">
    <source>
        <dbReference type="ARBA" id="ARBA00004123"/>
    </source>
</evidence>
<dbReference type="Pfam" id="PF00046">
    <property type="entry name" value="Homeodomain"/>
    <property type="match status" value="1"/>
</dbReference>
<evidence type="ECO:0000313" key="11">
    <source>
        <dbReference type="Proteomes" id="UP000006672"/>
    </source>
</evidence>
<dbReference type="PANTHER" id="PTHR46643">
    <property type="entry name" value="HOMEOBOX PROTEIN GOOSECOID-RELATED"/>
    <property type="match status" value="1"/>
</dbReference>
<dbReference type="KEGG" id="bmy:BM_BM7603"/>
<dbReference type="CTD" id="6099394"/>
<dbReference type="InterPro" id="IPR051440">
    <property type="entry name" value="Goosecoid-like_HB"/>
</dbReference>
<dbReference type="InterPro" id="IPR009057">
    <property type="entry name" value="Homeodomain-like_sf"/>
</dbReference>
<accession>A0A8L7TGD1</accession>
<dbReference type="EMBL" id="CAAKNF010000194">
    <property type="protein sequence ID" value="VIO95709.1"/>
    <property type="molecule type" value="Genomic_DNA"/>
</dbReference>
<evidence type="ECO:0000313" key="10">
    <source>
        <dbReference type="EMBL" id="VIO95709.1"/>
    </source>
</evidence>
<dbReference type="Gene3D" id="1.10.10.60">
    <property type="entry name" value="Homeodomain-like"/>
    <property type="match status" value="1"/>
</dbReference>
<feature type="compositionally biased region" description="Basic and acidic residues" evidence="8">
    <location>
        <begin position="170"/>
        <end position="181"/>
    </location>
</feature>
<dbReference type="OrthoDB" id="6159439at2759"/>
<reference evidence="11" key="1">
    <citation type="journal article" date="2007" name="Science">
        <title>Draft genome of the filarial nematode parasite Brugia malayi.</title>
        <authorList>
            <person name="Ghedin E."/>
            <person name="Wang S."/>
            <person name="Spiro D."/>
            <person name="Caler E."/>
            <person name="Zhao Q."/>
            <person name="Crabtree J."/>
            <person name="Allen J.E."/>
            <person name="Delcher A.L."/>
            <person name="Guiliano D.B."/>
            <person name="Miranda-Saavedra D."/>
            <person name="Angiuoli S.V."/>
            <person name="Creasy T."/>
            <person name="Amedeo P."/>
            <person name="Haas B."/>
            <person name="El-Sayed N.M."/>
            <person name="Wortman J.R."/>
            <person name="Feldblyum T."/>
            <person name="Tallon L."/>
            <person name="Schatz M."/>
            <person name="Shumway M."/>
            <person name="Koo H."/>
            <person name="Salzberg S.L."/>
            <person name="Schobel S."/>
            <person name="Pertea M."/>
            <person name="Pop M."/>
            <person name="White O."/>
            <person name="Barton G.J."/>
            <person name="Carlow C.K."/>
            <person name="Crawford M.J."/>
            <person name="Daub J."/>
            <person name="Dimmic M.W."/>
            <person name="Estes C.F."/>
            <person name="Foster J.M."/>
            <person name="Ganatra M."/>
            <person name="Gregory W.F."/>
            <person name="Johnson N.M."/>
            <person name="Jin J."/>
            <person name="Komuniecki R."/>
            <person name="Korf I."/>
            <person name="Kumar S."/>
            <person name="Laney S."/>
            <person name="Li B.W."/>
            <person name="Li W."/>
            <person name="Lindblom T.H."/>
            <person name="Lustigman S."/>
            <person name="Ma D."/>
            <person name="Maina C.V."/>
            <person name="Martin D.M."/>
            <person name="McCarter J.P."/>
            <person name="McReynolds L."/>
            <person name="Mitreva M."/>
            <person name="Nutman T.B."/>
            <person name="Parkinson J."/>
            <person name="Peregrin-Alvarez J.M."/>
            <person name="Poole C."/>
            <person name="Ren Q."/>
            <person name="Saunders L."/>
            <person name="Sluder A.E."/>
            <person name="Smith K."/>
            <person name="Stanke M."/>
            <person name="Unnasch T.R."/>
            <person name="Ware J."/>
            <person name="Wei A.D."/>
            <person name="Weil G."/>
            <person name="Williams D.J."/>
            <person name="Zhang Y."/>
            <person name="Williams S.A."/>
            <person name="Fraser-Liggett C."/>
            <person name="Slatko B."/>
            <person name="Blaxter M.L."/>
            <person name="Scott A.L."/>
        </authorList>
    </citation>
    <scope>NUCLEOTIDE SEQUENCE</scope>
    <source>
        <strain evidence="11">FR3</strain>
    </source>
</reference>
<evidence type="ECO:0000256" key="2">
    <source>
        <dbReference type="ARBA" id="ARBA00006503"/>
    </source>
</evidence>
<feature type="compositionally biased region" description="Basic and acidic residues" evidence="8">
    <location>
        <begin position="230"/>
        <end position="242"/>
    </location>
</feature>
<name>A0A4E9FHH0_BRUMA</name>
<dbReference type="RefSeq" id="XP_042935878.1">
    <property type="nucleotide sequence ID" value="XM_043079944.1"/>
</dbReference>
<dbReference type="GO" id="GO:0000981">
    <property type="term" value="F:DNA-binding transcription factor activity, RNA polymerase II-specific"/>
    <property type="evidence" value="ECO:0007669"/>
    <property type="project" value="InterPro"/>
</dbReference>
<dbReference type="PROSITE" id="PS00027">
    <property type="entry name" value="HOMEOBOX_1"/>
    <property type="match status" value="1"/>
</dbReference>
<gene>
    <name evidence="10" type="primary">Bma-ceh-45</name>
    <name evidence="10" type="ORF">BM_BM7603</name>
</gene>
<dbReference type="SMART" id="SM00389">
    <property type="entry name" value="HOX"/>
    <property type="match status" value="1"/>
</dbReference>
<evidence type="ECO:0000256" key="7">
    <source>
        <dbReference type="RuleBase" id="RU000682"/>
    </source>
</evidence>
<reference evidence="10" key="2">
    <citation type="submission" date="2019-04" db="EMBL/GenBank/DDBJ databases">
        <authorList>
            <person name="Howe K."/>
            <person name="Paulini M."/>
            <person name="Williams G."/>
        </authorList>
    </citation>
    <scope>NUCLEOTIDE SEQUENCE [LARGE SCALE GENOMIC DNA]</scope>
    <source>
        <strain evidence="10">FR3</strain>
    </source>
</reference>
<dbReference type="WBParaSite" id="Bm7603.1">
    <property type="protein sequence ID" value="Bm7603.1"/>
    <property type="gene ID" value="WBGene00227864"/>
</dbReference>
<sequence length="242" mass="27670">MSSLPYPPYYYTATTVSPTSTHFRPCLAQMSTPSSSTVSNFSIESILSRRVSVPQLPPLPLANDFAVAAAAAATIAWPSMPPHFSYPHPGFPYISNGFITSFHPFHYGSKRKRRHRTIFSEEQLQILENAFQGTHYPDVMLREKLAVQCDLKEERVEVWFKNRRAKDRKQKREIDTKDGRGQKMSASDESDYEVSDDDDDCTKVKKHRLSVNNDTTNKSTTTNNNHNHNKMMEIKKEPKNTI</sequence>
<comment type="similarity">
    <text evidence="2">Belongs to the paired homeobox family. Bicoid subfamily.</text>
</comment>
<evidence type="ECO:0000313" key="12">
    <source>
        <dbReference type="WBParaSite" id="Bm7603.1"/>
    </source>
</evidence>
<accession>A0A4E9FHH0</accession>
<feature type="compositionally biased region" description="Low complexity" evidence="8">
    <location>
        <begin position="212"/>
        <end position="226"/>
    </location>
</feature>
<keyword evidence="3 6" id="KW-0238">DNA-binding</keyword>
<keyword evidence="4 6" id="KW-0371">Homeobox</keyword>
<protein>
    <submittedName>
        <fullName evidence="10 12">Homeobox protein goosecoid, putative</fullName>
    </submittedName>
</protein>
<evidence type="ECO:0000259" key="9">
    <source>
        <dbReference type="PROSITE" id="PS50071"/>
    </source>
</evidence>
<dbReference type="AlphaFoldDB" id="A0A4E9FHH0"/>
<comment type="subcellular location">
    <subcellularLocation>
        <location evidence="1 6 7">Nucleus</location>
    </subcellularLocation>
</comment>
<dbReference type="InterPro" id="IPR017970">
    <property type="entry name" value="Homeobox_CS"/>
</dbReference>
<dbReference type="PROSITE" id="PS50071">
    <property type="entry name" value="HOMEOBOX_2"/>
    <property type="match status" value="1"/>
</dbReference>
<feature type="compositionally biased region" description="Acidic residues" evidence="8">
    <location>
        <begin position="188"/>
        <end position="200"/>
    </location>
</feature>
<organism evidence="10">
    <name type="scientific">Brugia malayi</name>
    <name type="common">Filarial nematode worm</name>
    <dbReference type="NCBI Taxonomy" id="6279"/>
    <lineage>
        <taxon>Eukaryota</taxon>
        <taxon>Metazoa</taxon>
        <taxon>Ecdysozoa</taxon>
        <taxon>Nematoda</taxon>
        <taxon>Chromadorea</taxon>
        <taxon>Rhabditida</taxon>
        <taxon>Spirurina</taxon>
        <taxon>Spiruromorpha</taxon>
        <taxon>Filarioidea</taxon>
        <taxon>Onchocercidae</taxon>
        <taxon>Brugia</taxon>
    </lineage>
</organism>
<feature type="DNA-binding region" description="Homeobox" evidence="6">
    <location>
        <begin position="112"/>
        <end position="171"/>
    </location>
</feature>
<feature type="region of interest" description="Disordered" evidence="8">
    <location>
        <begin position="164"/>
        <end position="242"/>
    </location>
</feature>
<feature type="domain" description="Homeobox" evidence="9">
    <location>
        <begin position="110"/>
        <end position="170"/>
    </location>
</feature>
<evidence type="ECO:0000256" key="6">
    <source>
        <dbReference type="PROSITE-ProRule" id="PRU00108"/>
    </source>
</evidence>
<evidence type="ECO:0000256" key="3">
    <source>
        <dbReference type="ARBA" id="ARBA00023125"/>
    </source>
</evidence>
<reference evidence="12" key="3">
    <citation type="submission" date="2022-04" db="UniProtKB">
        <authorList>
            <consortium name="WormBaseParasite"/>
        </authorList>
    </citation>
    <scope>IDENTIFICATION</scope>
</reference>
<evidence type="ECO:0000256" key="4">
    <source>
        <dbReference type="ARBA" id="ARBA00023155"/>
    </source>
</evidence>